<dbReference type="InterPro" id="IPR019410">
    <property type="entry name" value="Methyltransf_16"/>
</dbReference>
<dbReference type="Proteomes" id="UP000094444">
    <property type="component" value="Unassembled WGS sequence"/>
</dbReference>
<organism evidence="2 3">
    <name type="scientific">Diaporthe helianthi</name>
    <dbReference type="NCBI Taxonomy" id="158607"/>
    <lineage>
        <taxon>Eukaryota</taxon>
        <taxon>Fungi</taxon>
        <taxon>Dikarya</taxon>
        <taxon>Ascomycota</taxon>
        <taxon>Pezizomycotina</taxon>
        <taxon>Sordariomycetes</taxon>
        <taxon>Sordariomycetidae</taxon>
        <taxon>Diaporthales</taxon>
        <taxon>Diaporthaceae</taxon>
        <taxon>Diaporthe</taxon>
    </lineage>
</organism>
<dbReference type="PANTHER" id="PTHR14614:SF132">
    <property type="entry name" value="PROTEIN-LYSINE METHYLTRANSFERASE C42C1.13"/>
    <property type="match status" value="1"/>
</dbReference>
<dbReference type="PANTHER" id="PTHR14614">
    <property type="entry name" value="HEPATOCELLULAR CARCINOMA-ASSOCIATED ANTIGEN"/>
    <property type="match status" value="1"/>
</dbReference>
<protein>
    <submittedName>
        <fullName evidence="2">Uncharacterized protein</fullName>
    </submittedName>
</protein>
<dbReference type="OrthoDB" id="413520at2759"/>
<evidence type="ECO:0000313" key="2">
    <source>
        <dbReference type="EMBL" id="POS79690.1"/>
    </source>
</evidence>
<dbReference type="Gene3D" id="3.40.50.150">
    <property type="entry name" value="Vaccinia Virus protein VP39"/>
    <property type="match status" value="1"/>
</dbReference>
<dbReference type="SUPFAM" id="SSF53335">
    <property type="entry name" value="S-adenosyl-L-methionine-dependent methyltransferases"/>
    <property type="match status" value="1"/>
</dbReference>
<dbReference type="GO" id="GO:0008757">
    <property type="term" value="F:S-adenosylmethionine-dependent methyltransferase activity"/>
    <property type="evidence" value="ECO:0007669"/>
    <property type="project" value="UniProtKB-ARBA"/>
</dbReference>
<comment type="caution">
    <text evidence="2">The sequence shown here is derived from an EMBL/GenBank/DDBJ whole genome shotgun (WGS) entry which is preliminary data.</text>
</comment>
<dbReference type="EMBL" id="MAVT02000095">
    <property type="protein sequence ID" value="POS79690.1"/>
    <property type="molecule type" value="Genomic_DNA"/>
</dbReference>
<proteinExistence type="predicted"/>
<gene>
    <name evidence="2" type="ORF">DHEL01_v201924</name>
</gene>
<feature type="region of interest" description="Disordered" evidence="1">
    <location>
        <begin position="414"/>
        <end position="434"/>
    </location>
</feature>
<dbReference type="InterPro" id="IPR029063">
    <property type="entry name" value="SAM-dependent_MTases_sf"/>
</dbReference>
<dbReference type="STRING" id="158607.A0A2P5IB15"/>
<evidence type="ECO:0000256" key="1">
    <source>
        <dbReference type="SAM" id="MobiDB-lite"/>
    </source>
</evidence>
<sequence length="434" mass="47409">MHYIRLMRPPSLDDQRNLKLVITITTDLGDSFLCPDEPVPISVFLNQGSSTSSEDDHSQFFCLTSRKEGKSGIYWKQGMRIVKLDLPVPDKVFKSIQTSSPESSLTSTICVVASHNAEDSPKAADIPFDTDGRIMAVESEFPWPPDSERTFESVRRLALAEGAFLSVDERIGESIDRHVWDAGVVTAGVLVNLCQGQVSKHTWGRTPVLKDLLCSVTPERPLNVIELGCGVGILGIALAAALYRRMSLSWDAKSRTQSASRILLTDLSDAEEVALANIASEKKARKAVPAGGPSVDTGFECLDWDEGKTGVFGPKAQASSWDLIIISDCTYNVDMLSALVKTISELHKLSTDKGRKSPRVMLATKPRHSSEKALFGLMSEDGWKVLESASQPLPVLGLEDQTVEIYLFGKDSEQPMEADGASTTASAPKRRKLR</sequence>
<dbReference type="AlphaFoldDB" id="A0A2P5IB15"/>
<evidence type="ECO:0000313" key="3">
    <source>
        <dbReference type="Proteomes" id="UP000094444"/>
    </source>
</evidence>
<dbReference type="InParanoid" id="A0A2P5IB15"/>
<dbReference type="GO" id="GO:0005829">
    <property type="term" value="C:cytosol"/>
    <property type="evidence" value="ECO:0007669"/>
    <property type="project" value="TreeGrafter"/>
</dbReference>
<keyword evidence="3" id="KW-1185">Reference proteome</keyword>
<accession>A0A2P5IB15</accession>
<reference evidence="2" key="1">
    <citation type="submission" date="2017-09" db="EMBL/GenBank/DDBJ databases">
        <title>Polyketide synthases of a Diaporthe helianthi virulent isolate.</title>
        <authorList>
            <person name="Baroncelli R."/>
        </authorList>
    </citation>
    <scope>NUCLEOTIDE SEQUENCE [LARGE SCALE GENOMIC DNA]</scope>
    <source>
        <strain evidence="2">7/96</strain>
    </source>
</reference>
<dbReference type="Pfam" id="PF10294">
    <property type="entry name" value="Methyltransf_16"/>
    <property type="match status" value="1"/>
</dbReference>
<name>A0A2P5IB15_DIAHE</name>